<dbReference type="Gene3D" id="1.20.140.150">
    <property type="match status" value="1"/>
</dbReference>
<keyword evidence="4 5" id="KW-0472">Membrane</keyword>
<evidence type="ECO:0000256" key="2">
    <source>
        <dbReference type="ARBA" id="ARBA00022692"/>
    </source>
</evidence>
<comment type="subcellular location">
    <subcellularLocation>
        <location evidence="1">Membrane</location>
        <topology evidence="1">Multi-pass membrane protein</topology>
    </subcellularLocation>
</comment>
<evidence type="ECO:0000313" key="7">
    <source>
        <dbReference type="RefSeq" id="XP_005108455.2"/>
    </source>
</evidence>
<protein>
    <submittedName>
        <fullName evidence="7">Uncharacterized protein LOC101848384</fullName>
    </submittedName>
</protein>
<dbReference type="InterPro" id="IPR004031">
    <property type="entry name" value="PMP22/EMP/MP20/Claudin"/>
</dbReference>
<dbReference type="GeneID" id="101848384"/>
<evidence type="ECO:0000256" key="3">
    <source>
        <dbReference type="ARBA" id="ARBA00022989"/>
    </source>
</evidence>
<reference evidence="7" key="1">
    <citation type="submission" date="2025-08" db="UniProtKB">
        <authorList>
            <consortium name="RefSeq"/>
        </authorList>
    </citation>
    <scope>IDENTIFICATION</scope>
</reference>
<dbReference type="PANTHER" id="PTHR10671:SF108">
    <property type="entry name" value="CLAUDIN FAMILY PROTEIN-RELATED"/>
    <property type="match status" value="1"/>
</dbReference>
<keyword evidence="6" id="KW-1185">Reference proteome</keyword>
<dbReference type="PANTHER" id="PTHR10671">
    <property type="entry name" value="EPITHELIAL MEMBRANE PROTEIN-RELATED"/>
    <property type="match status" value="1"/>
</dbReference>
<evidence type="ECO:0000256" key="5">
    <source>
        <dbReference type="SAM" id="Phobius"/>
    </source>
</evidence>
<gene>
    <name evidence="7" type="primary">LOC101848384</name>
</gene>
<sequence>MDSKILTLLGIGLLSVAVLVHVICLSMPHYASVNIGETIVSGMAKFGEQKRASFPGKRGWEDVPFDRQSLSVDQPRRGVRDSGQSWAQNVFEKLAKNPSELLKYLHIVGYFGLWKLCAEFDIVQTNLQALICTVFDSDTNFEINLPEIPHVKSVAPGWLKASQAFAIVGLLAMVAGGALAVLSIVKESKGGRLKFLHLFTLGACALGGCAVLLSNIIFASKFWQIWADGNNVPKRMEEMPPVLKDMLNDMFTLDWAFGLDVTAAVLSLVAGVVLFIAGRRMTQKYVEVNLQT</sequence>
<evidence type="ECO:0000256" key="4">
    <source>
        <dbReference type="ARBA" id="ARBA00023136"/>
    </source>
</evidence>
<keyword evidence="2 5" id="KW-0812">Transmembrane</keyword>
<dbReference type="Pfam" id="PF13903">
    <property type="entry name" value="Claudin_2"/>
    <property type="match status" value="1"/>
</dbReference>
<proteinExistence type="predicted"/>
<feature type="transmembrane region" description="Helical" evidence="5">
    <location>
        <begin position="164"/>
        <end position="184"/>
    </location>
</feature>
<name>A0ABM0K4C8_APLCA</name>
<dbReference type="InterPro" id="IPR050579">
    <property type="entry name" value="PMP-22/EMP/MP20-like"/>
</dbReference>
<dbReference type="RefSeq" id="XP_005108455.2">
    <property type="nucleotide sequence ID" value="XM_005108398.3"/>
</dbReference>
<organism evidence="6 7">
    <name type="scientific">Aplysia californica</name>
    <name type="common">California sea hare</name>
    <dbReference type="NCBI Taxonomy" id="6500"/>
    <lineage>
        <taxon>Eukaryota</taxon>
        <taxon>Metazoa</taxon>
        <taxon>Spiralia</taxon>
        <taxon>Lophotrochozoa</taxon>
        <taxon>Mollusca</taxon>
        <taxon>Gastropoda</taxon>
        <taxon>Heterobranchia</taxon>
        <taxon>Euthyneura</taxon>
        <taxon>Tectipleura</taxon>
        <taxon>Aplysiida</taxon>
        <taxon>Aplysioidea</taxon>
        <taxon>Aplysiidae</taxon>
        <taxon>Aplysia</taxon>
    </lineage>
</organism>
<evidence type="ECO:0000313" key="6">
    <source>
        <dbReference type="Proteomes" id="UP000694888"/>
    </source>
</evidence>
<evidence type="ECO:0000256" key="1">
    <source>
        <dbReference type="ARBA" id="ARBA00004141"/>
    </source>
</evidence>
<keyword evidence="3 5" id="KW-1133">Transmembrane helix</keyword>
<accession>A0ABM0K4C8</accession>
<feature type="transmembrane region" description="Helical" evidence="5">
    <location>
        <begin position="196"/>
        <end position="218"/>
    </location>
</feature>
<feature type="transmembrane region" description="Helical" evidence="5">
    <location>
        <begin position="255"/>
        <end position="277"/>
    </location>
</feature>
<dbReference type="Proteomes" id="UP000694888">
    <property type="component" value="Unplaced"/>
</dbReference>